<dbReference type="InterPro" id="IPR014729">
    <property type="entry name" value="Rossmann-like_a/b/a_fold"/>
</dbReference>
<dbReference type="Gene3D" id="3.40.50.620">
    <property type="entry name" value="HUPs"/>
    <property type="match status" value="1"/>
</dbReference>
<reference evidence="1" key="1">
    <citation type="submission" date="2020-06" db="EMBL/GenBank/DDBJ databases">
        <title>Characterization of fructooligosaccharide metabolism and fructooligosaccharide-degrading enzymes in human commensal butyrate producers.</title>
        <authorList>
            <person name="Tanno H."/>
            <person name="Fujii T."/>
            <person name="Hirano K."/>
            <person name="Maeno S."/>
            <person name="Tonozuka T."/>
            <person name="Sakamoto M."/>
            <person name="Ohkuma M."/>
            <person name="Tochio T."/>
            <person name="Endo A."/>
        </authorList>
    </citation>
    <scope>NUCLEOTIDE SEQUENCE</scope>
    <source>
        <strain evidence="1">JCM 17466</strain>
    </source>
</reference>
<dbReference type="Proteomes" id="UP000613208">
    <property type="component" value="Unassembled WGS sequence"/>
</dbReference>
<evidence type="ECO:0008006" key="3">
    <source>
        <dbReference type="Google" id="ProtNLM"/>
    </source>
</evidence>
<sequence>MGGETHINMVSYGGGVNSTALLVGLHQHRIPVDLILFADTGAEHPHTYAYLDIMDRWLKDHGMPPITRVYKTTRDGKRLTLEQECLQSGTLPSMAYGFKRCSLKHKIGPQEKFCNHYPPCQKVWAAGKRVVKFIGYDAGEGYRSDKVLLGDLADPKYSKWYPLMEWGWDRAACQQAIEDAGLLQPGKSSCFFCPSMRAEEIIHLRDHHTDLFRRAIALEDNARPNLKTVQGLGRNYSWKERFGKEFCEHGNC</sequence>
<evidence type="ECO:0000313" key="2">
    <source>
        <dbReference type="Proteomes" id="UP000613208"/>
    </source>
</evidence>
<dbReference type="RefSeq" id="WP_330611396.1">
    <property type="nucleotide sequence ID" value="NZ_BLYI01000003.1"/>
</dbReference>
<accession>A0A916Q3L4</accession>
<name>A0A916Q3L4_9FIRM</name>
<dbReference type="AlphaFoldDB" id="A0A916Q3L4"/>
<protein>
    <recommendedName>
        <fullName evidence="3">Phosphoadenosine phosphosulfate reductase</fullName>
    </recommendedName>
</protein>
<dbReference type="EMBL" id="BLYI01000003">
    <property type="protein sequence ID" value="GFO83794.1"/>
    <property type="molecule type" value="Genomic_DNA"/>
</dbReference>
<evidence type="ECO:0000313" key="1">
    <source>
        <dbReference type="EMBL" id="GFO83794.1"/>
    </source>
</evidence>
<organism evidence="1 2">
    <name type="scientific">Anaerostipes butyraticus</name>
    <dbReference type="NCBI Taxonomy" id="645466"/>
    <lineage>
        <taxon>Bacteria</taxon>
        <taxon>Bacillati</taxon>
        <taxon>Bacillota</taxon>
        <taxon>Clostridia</taxon>
        <taxon>Lachnospirales</taxon>
        <taxon>Lachnospiraceae</taxon>
        <taxon>Anaerostipes</taxon>
    </lineage>
</organism>
<gene>
    <name evidence="1" type="ORF">ANBU17_01410</name>
</gene>
<dbReference type="SUPFAM" id="SSF52402">
    <property type="entry name" value="Adenine nucleotide alpha hydrolases-like"/>
    <property type="match status" value="1"/>
</dbReference>
<proteinExistence type="predicted"/>
<comment type="caution">
    <text evidence="1">The sequence shown here is derived from an EMBL/GenBank/DDBJ whole genome shotgun (WGS) entry which is preliminary data.</text>
</comment>
<keyword evidence="2" id="KW-1185">Reference proteome</keyword>